<dbReference type="GO" id="GO:0005524">
    <property type="term" value="F:ATP binding"/>
    <property type="evidence" value="ECO:0007669"/>
    <property type="project" value="UniProtKB-KW"/>
</dbReference>
<gene>
    <name evidence="6" type="ORF">DDE23_07220</name>
</gene>
<dbReference type="InterPro" id="IPR037171">
    <property type="entry name" value="NagB/RpiA_transferase-like"/>
</dbReference>
<accession>A0A2T7UT81</accession>
<keyword evidence="2 5" id="KW-0547">Nucleotide-binding</keyword>
<keyword evidence="6" id="KW-0436">Ligase</keyword>
<evidence type="ECO:0000256" key="1">
    <source>
        <dbReference type="ARBA" id="ARBA00010638"/>
    </source>
</evidence>
<dbReference type="PANTHER" id="PTHR23407">
    <property type="entry name" value="ATPASE INHIBITOR/5-FORMYLTETRAHYDROFOLATE CYCLO-LIGASE"/>
    <property type="match status" value="1"/>
</dbReference>
<comment type="catalytic activity">
    <reaction evidence="5">
        <text>(6S)-5-formyl-5,6,7,8-tetrahydrofolate + ATP = (6R)-5,10-methenyltetrahydrofolate + ADP + phosphate</text>
        <dbReference type="Rhea" id="RHEA:10488"/>
        <dbReference type="ChEBI" id="CHEBI:30616"/>
        <dbReference type="ChEBI" id="CHEBI:43474"/>
        <dbReference type="ChEBI" id="CHEBI:57455"/>
        <dbReference type="ChEBI" id="CHEBI:57457"/>
        <dbReference type="ChEBI" id="CHEBI:456216"/>
        <dbReference type="EC" id="6.3.3.2"/>
    </reaction>
</comment>
<keyword evidence="5" id="KW-0479">Metal-binding</keyword>
<feature type="binding site" evidence="4">
    <location>
        <position position="81"/>
    </location>
    <ligand>
        <name>substrate</name>
    </ligand>
</feature>
<dbReference type="RefSeq" id="WP_107751300.1">
    <property type="nucleotide sequence ID" value="NZ_QBKF01000004.1"/>
</dbReference>
<evidence type="ECO:0000256" key="5">
    <source>
        <dbReference type="RuleBase" id="RU361279"/>
    </source>
</evidence>
<dbReference type="InterPro" id="IPR024185">
    <property type="entry name" value="FTHF_cligase-like_sf"/>
</dbReference>
<dbReference type="AlphaFoldDB" id="A0A2T7UT81"/>
<dbReference type="PANTHER" id="PTHR23407:SF1">
    <property type="entry name" value="5-FORMYLTETRAHYDROFOLATE CYCLO-LIGASE"/>
    <property type="match status" value="1"/>
</dbReference>
<dbReference type="GO" id="GO:0035999">
    <property type="term" value="P:tetrahydrofolate interconversion"/>
    <property type="evidence" value="ECO:0007669"/>
    <property type="project" value="TreeGrafter"/>
</dbReference>
<protein>
    <recommendedName>
        <fullName evidence="5">5-formyltetrahydrofolate cyclo-ligase</fullName>
        <ecNumber evidence="5">6.3.3.2</ecNumber>
    </recommendedName>
</protein>
<comment type="caution">
    <text evidence="6">The sequence shown here is derived from an EMBL/GenBank/DDBJ whole genome shotgun (WGS) entry which is preliminary data.</text>
</comment>
<dbReference type="SUPFAM" id="SSF100950">
    <property type="entry name" value="NagB/RpiA/CoA transferase-like"/>
    <property type="match status" value="1"/>
</dbReference>
<evidence type="ECO:0000256" key="2">
    <source>
        <dbReference type="ARBA" id="ARBA00022741"/>
    </source>
</evidence>
<comment type="similarity">
    <text evidence="1 5">Belongs to the 5-formyltetrahydrofolate cyclo-ligase family.</text>
</comment>
<proteinExistence type="inferred from homology"/>
<dbReference type="EMBL" id="QDDR01000003">
    <property type="protein sequence ID" value="PVE47927.1"/>
    <property type="molecule type" value="Genomic_DNA"/>
</dbReference>
<dbReference type="Proteomes" id="UP000244810">
    <property type="component" value="Unassembled WGS sequence"/>
</dbReference>
<dbReference type="NCBIfam" id="TIGR02727">
    <property type="entry name" value="MTHFS_bact"/>
    <property type="match status" value="1"/>
</dbReference>
<dbReference type="GO" id="GO:0009396">
    <property type="term" value="P:folic acid-containing compound biosynthetic process"/>
    <property type="evidence" value="ECO:0007669"/>
    <property type="project" value="TreeGrafter"/>
</dbReference>
<dbReference type="GO" id="GO:0046872">
    <property type="term" value="F:metal ion binding"/>
    <property type="evidence" value="ECO:0007669"/>
    <property type="project" value="UniProtKB-KW"/>
</dbReference>
<name>A0A2T7UT81_9RHOB</name>
<dbReference type="Pfam" id="PF01812">
    <property type="entry name" value="5-FTHF_cyc-lig"/>
    <property type="match status" value="1"/>
</dbReference>
<dbReference type="OrthoDB" id="9801938at2"/>
<keyword evidence="5" id="KW-0460">Magnesium</keyword>
<reference evidence="6 7" key="1">
    <citation type="journal article" date="2011" name="Syst. Appl. Microbiol.">
        <title>Defluviimonas denitrificans gen. nov., sp. nov., and Pararhodobacter aggregans gen. nov., sp. nov., non-phototrophic Rhodobacteraceae from the biofilter of a marine aquaculture.</title>
        <authorList>
            <person name="Foesel B.U."/>
            <person name="Drake H.L."/>
            <person name="Schramm A."/>
        </authorList>
    </citation>
    <scope>NUCLEOTIDE SEQUENCE [LARGE SCALE GENOMIC DNA]</scope>
    <source>
        <strain evidence="6 7">D1-19</strain>
    </source>
</reference>
<dbReference type="InterPro" id="IPR002698">
    <property type="entry name" value="FTHF_cligase"/>
</dbReference>
<evidence type="ECO:0000256" key="3">
    <source>
        <dbReference type="ARBA" id="ARBA00022840"/>
    </source>
</evidence>
<dbReference type="Gene3D" id="3.40.50.10420">
    <property type="entry name" value="NagB/RpiA/CoA transferase-like"/>
    <property type="match status" value="1"/>
</dbReference>
<dbReference type="PIRSF" id="PIRSF006806">
    <property type="entry name" value="FTHF_cligase"/>
    <property type="match status" value="1"/>
</dbReference>
<sequence>MSDTPDPASPPCYAHEIPPPAEPLDWRLWRKAQREALLAARQAIPAEERARVAAEVAGVLDRLIAPGPGQIISLYWPFKAELDLRNWMATAQAKGARIALPLVEAKGRPLKFREWFPGCAMERGIWNILQPAGPEEITPNVVIAPLVGFDPDAYRLGYGGGFFDRTLAALGPGVKAVGVGHPSAALRTIHPQPHDIAMNAIVTGEKGVILNGW</sequence>
<evidence type="ECO:0000313" key="7">
    <source>
        <dbReference type="Proteomes" id="UP000244810"/>
    </source>
</evidence>
<dbReference type="GO" id="GO:0030272">
    <property type="term" value="F:5-formyltetrahydrofolate cyclo-ligase activity"/>
    <property type="evidence" value="ECO:0007669"/>
    <property type="project" value="UniProtKB-EC"/>
</dbReference>
<organism evidence="6 7">
    <name type="scientific">Pararhodobacter aggregans</name>
    <dbReference type="NCBI Taxonomy" id="404875"/>
    <lineage>
        <taxon>Bacteria</taxon>
        <taxon>Pseudomonadati</taxon>
        <taxon>Pseudomonadota</taxon>
        <taxon>Alphaproteobacteria</taxon>
        <taxon>Rhodobacterales</taxon>
        <taxon>Paracoccaceae</taxon>
        <taxon>Pararhodobacter</taxon>
    </lineage>
</organism>
<evidence type="ECO:0000313" key="6">
    <source>
        <dbReference type="EMBL" id="PVE47927.1"/>
    </source>
</evidence>
<comment type="cofactor">
    <cofactor evidence="5">
        <name>Mg(2+)</name>
        <dbReference type="ChEBI" id="CHEBI:18420"/>
    </cofactor>
</comment>
<keyword evidence="7" id="KW-1185">Reference proteome</keyword>
<dbReference type="EC" id="6.3.3.2" evidence="5"/>
<evidence type="ECO:0000256" key="4">
    <source>
        <dbReference type="PIRSR" id="PIRSR006806-1"/>
    </source>
</evidence>
<keyword evidence="3 5" id="KW-0067">ATP-binding</keyword>